<keyword evidence="2" id="KW-0813">Transport</keyword>
<evidence type="ECO:0000256" key="3">
    <source>
        <dbReference type="ARBA" id="ARBA00022475"/>
    </source>
</evidence>
<comment type="caution">
    <text evidence="9">The sequence shown here is derived from an EMBL/GenBank/DDBJ whole genome shotgun (WGS) entry which is preliminary data.</text>
</comment>
<keyword evidence="3" id="KW-1003">Cell membrane</keyword>
<evidence type="ECO:0000256" key="8">
    <source>
        <dbReference type="SAM" id="Phobius"/>
    </source>
</evidence>
<proteinExistence type="predicted"/>
<feature type="transmembrane region" description="Helical" evidence="8">
    <location>
        <begin position="28"/>
        <end position="49"/>
    </location>
</feature>
<dbReference type="PANTHER" id="PTHR32196:SF21">
    <property type="entry name" value="ABC TRANSPORTER PERMEASE PROTEIN YPHD-RELATED"/>
    <property type="match status" value="1"/>
</dbReference>
<keyword evidence="4" id="KW-0997">Cell inner membrane</keyword>
<gene>
    <name evidence="9" type="ORF">GCM10009606_01600</name>
</gene>
<keyword evidence="6 8" id="KW-1133">Transmembrane helix</keyword>
<feature type="transmembrane region" description="Helical" evidence="8">
    <location>
        <begin position="87"/>
        <end position="104"/>
    </location>
</feature>
<keyword evidence="10" id="KW-1185">Reference proteome</keyword>
<dbReference type="Pfam" id="PF02653">
    <property type="entry name" value="BPD_transp_2"/>
    <property type="match status" value="1"/>
</dbReference>
<feature type="transmembrane region" description="Helical" evidence="8">
    <location>
        <begin position="110"/>
        <end position="133"/>
    </location>
</feature>
<organism evidence="9 10">
    <name type="scientific">Nocardioides aquiterrae</name>
    <dbReference type="NCBI Taxonomy" id="203799"/>
    <lineage>
        <taxon>Bacteria</taxon>
        <taxon>Bacillati</taxon>
        <taxon>Actinomycetota</taxon>
        <taxon>Actinomycetes</taxon>
        <taxon>Propionibacteriales</taxon>
        <taxon>Nocardioidaceae</taxon>
        <taxon>Nocardioides</taxon>
    </lineage>
</organism>
<protein>
    <submittedName>
        <fullName evidence="9">ABC transporter permease</fullName>
    </submittedName>
</protein>
<feature type="transmembrane region" description="Helical" evidence="8">
    <location>
        <begin position="261"/>
        <end position="279"/>
    </location>
</feature>
<evidence type="ECO:0000313" key="9">
    <source>
        <dbReference type="EMBL" id="GAA1125579.1"/>
    </source>
</evidence>
<keyword evidence="7 8" id="KW-0472">Membrane</keyword>
<feature type="transmembrane region" description="Helical" evidence="8">
    <location>
        <begin position="229"/>
        <end position="249"/>
    </location>
</feature>
<sequence length="342" mass="35024">MSVGTTTGHDTDAVAPTRPGARRWTSRIEAGALPAAWLVVFVVFAVLLPDTFLSTASVSNILGSQAVPLVLTLCLVLPLVCGDYDMSVASVATLTAMVIGILNVNHGWSIGAAIVAGLLAALLAGLVNGAVIVIFGVDSLIVTLGTGTVIQGLVLWISDSTTVSGISTSLVDLVIGYKLFSVPAAFYYGLALCVVLWYLLQHTALGMRMLFIGRGRDVARLSGIAVPRVRMGALVASAGLAGVAGTLYAGTTGSADPSSGTSFLLPAFAAVFLGATTVIPGRFNAWGAFIAVYFLATGITGLQLLGAESFVQQLFYGGALVIAVSLAQLARRREATSAGTTS</sequence>
<dbReference type="PANTHER" id="PTHR32196">
    <property type="entry name" value="ABC TRANSPORTER PERMEASE PROTEIN YPHD-RELATED-RELATED"/>
    <property type="match status" value="1"/>
</dbReference>
<evidence type="ECO:0000256" key="4">
    <source>
        <dbReference type="ARBA" id="ARBA00022519"/>
    </source>
</evidence>
<accession>A0ABP4EQE5</accession>
<feature type="transmembrane region" description="Helical" evidence="8">
    <location>
        <begin position="313"/>
        <end position="330"/>
    </location>
</feature>
<feature type="transmembrane region" description="Helical" evidence="8">
    <location>
        <begin position="286"/>
        <end position="307"/>
    </location>
</feature>
<evidence type="ECO:0000256" key="2">
    <source>
        <dbReference type="ARBA" id="ARBA00022448"/>
    </source>
</evidence>
<feature type="transmembrane region" description="Helical" evidence="8">
    <location>
        <begin position="61"/>
        <end position="80"/>
    </location>
</feature>
<comment type="subcellular location">
    <subcellularLocation>
        <location evidence="1">Cell membrane</location>
        <topology evidence="1">Multi-pass membrane protein</topology>
    </subcellularLocation>
</comment>
<evidence type="ECO:0000256" key="6">
    <source>
        <dbReference type="ARBA" id="ARBA00022989"/>
    </source>
</evidence>
<name>A0ABP4EQE5_9ACTN</name>
<feature type="transmembrane region" description="Helical" evidence="8">
    <location>
        <begin position="140"/>
        <end position="157"/>
    </location>
</feature>
<dbReference type="InterPro" id="IPR001851">
    <property type="entry name" value="ABC_transp_permease"/>
</dbReference>
<evidence type="ECO:0000256" key="5">
    <source>
        <dbReference type="ARBA" id="ARBA00022692"/>
    </source>
</evidence>
<reference evidence="10" key="1">
    <citation type="journal article" date="2019" name="Int. J. Syst. Evol. Microbiol.">
        <title>The Global Catalogue of Microorganisms (GCM) 10K type strain sequencing project: providing services to taxonomists for standard genome sequencing and annotation.</title>
        <authorList>
            <consortium name="The Broad Institute Genomics Platform"/>
            <consortium name="The Broad Institute Genome Sequencing Center for Infectious Disease"/>
            <person name="Wu L."/>
            <person name="Ma J."/>
        </authorList>
    </citation>
    <scope>NUCLEOTIDE SEQUENCE [LARGE SCALE GENOMIC DNA]</scope>
    <source>
        <strain evidence="10">JCM 11813</strain>
    </source>
</reference>
<evidence type="ECO:0000313" key="10">
    <source>
        <dbReference type="Proteomes" id="UP001499979"/>
    </source>
</evidence>
<evidence type="ECO:0000256" key="1">
    <source>
        <dbReference type="ARBA" id="ARBA00004651"/>
    </source>
</evidence>
<dbReference type="EMBL" id="BAAAJE010000001">
    <property type="protein sequence ID" value="GAA1125579.1"/>
    <property type="molecule type" value="Genomic_DNA"/>
</dbReference>
<feature type="transmembrane region" description="Helical" evidence="8">
    <location>
        <begin position="177"/>
        <end position="200"/>
    </location>
</feature>
<dbReference type="Proteomes" id="UP001499979">
    <property type="component" value="Unassembled WGS sequence"/>
</dbReference>
<dbReference type="CDD" id="cd06579">
    <property type="entry name" value="TM_PBP1_transp_AraH_like"/>
    <property type="match status" value="1"/>
</dbReference>
<keyword evidence="5 8" id="KW-0812">Transmembrane</keyword>
<evidence type="ECO:0000256" key="7">
    <source>
        <dbReference type="ARBA" id="ARBA00023136"/>
    </source>
</evidence>